<feature type="region of interest" description="Disordered" evidence="4">
    <location>
        <begin position="742"/>
        <end position="762"/>
    </location>
</feature>
<dbReference type="GO" id="GO:0010506">
    <property type="term" value="P:regulation of autophagy"/>
    <property type="evidence" value="ECO:0007669"/>
    <property type="project" value="TreeGrafter"/>
</dbReference>
<evidence type="ECO:0000256" key="1">
    <source>
        <dbReference type="ARBA" id="ARBA00009257"/>
    </source>
</evidence>
<dbReference type="SUPFAM" id="SSF48371">
    <property type="entry name" value="ARM repeat"/>
    <property type="match status" value="1"/>
</dbReference>
<dbReference type="Pfam" id="PF14538">
    <property type="entry name" value="Raptor_N"/>
    <property type="match status" value="1"/>
</dbReference>
<protein>
    <recommendedName>
        <fullName evidence="5">Raptor N-terminal CASPase-like domain-containing protein</fullName>
    </recommendedName>
</protein>
<dbReference type="EnsemblMetazoa" id="ACOM033496-RA">
    <property type="protein sequence ID" value="ACOM033496-PA.2"/>
    <property type="gene ID" value="ACOM033496"/>
</dbReference>
<dbReference type="InterPro" id="IPR016024">
    <property type="entry name" value="ARM-type_fold"/>
</dbReference>
<organism evidence="6">
    <name type="scientific">Anopheles coluzzii</name>
    <name type="common">African malaria mosquito</name>
    <dbReference type="NCBI Taxonomy" id="1518534"/>
    <lineage>
        <taxon>Eukaryota</taxon>
        <taxon>Metazoa</taxon>
        <taxon>Ecdysozoa</taxon>
        <taxon>Arthropoda</taxon>
        <taxon>Hexapoda</taxon>
        <taxon>Insecta</taxon>
        <taxon>Pterygota</taxon>
        <taxon>Neoptera</taxon>
        <taxon>Endopterygota</taxon>
        <taxon>Diptera</taxon>
        <taxon>Nematocera</taxon>
        <taxon>Culicoidea</taxon>
        <taxon>Culicidae</taxon>
        <taxon>Anophelinae</taxon>
        <taxon>Anopheles</taxon>
    </lineage>
</organism>
<keyword evidence="2" id="KW-0853">WD repeat</keyword>
<dbReference type="GO" id="GO:0030674">
    <property type="term" value="F:protein-macromolecule adaptor activity"/>
    <property type="evidence" value="ECO:0007669"/>
    <property type="project" value="TreeGrafter"/>
</dbReference>
<dbReference type="AlphaFoldDB" id="A0A8W7PKW9"/>
<dbReference type="SMART" id="SM00320">
    <property type="entry name" value="WD40"/>
    <property type="match status" value="4"/>
</dbReference>
<feature type="compositionally biased region" description="Low complexity" evidence="4">
    <location>
        <begin position="608"/>
        <end position="618"/>
    </location>
</feature>
<keyword evidence="3" id="KW-0677">Repeat</keyword>
<accession>A0A8W7PKW9</accession>
<reference evidence="6" key="1">
    <citation type="submission" date="2022-08" db="UniProtKB">
        <authorList>
            <consortium name="EnsemblMetazoa"/>
        </authorList>
    </citation>
    <scope>IDENTIFICATION</scope>
</reference>
<dbReference type="SUPFAM" id="SSF50978">
    <property type="entry name" value="WD40 repeat-like"/>
    <property type="match status" value="1"/>
</dbReference>
<dbReference type="GO" id="GO:0031931">
    <property type="term" value="C:TORC1 complex"/>
    <property type="evidence" value="ECO:0007669"/>
    <property type="project" value="InterPro"/>
</dbReference>
<dbReference type="PANTHER" id="PTHR12848">
    <property type="entry name" value="REGULATORY-ASSOCIATED PROTEIN OF MTOR"/>
    <property type="match status" value="1"/>
</dbReference>
<dbReference type="PRINTS" id="PR01547">
    <property type="entry name" value="YEAST176DUF"/>
</dbReference>
<dbReference type="InterPro" id="IPR011989">
    <property type="entry name" value="ARM-like"/>
</dbReference>
<dbReference type="Proteomes" id="UP000075882">
    <property type="component" value="Unassembled WGS sequence"/>
</dbReference>
<evidence type="ECO:0000256" key="4">
    <source>
        <dbReference type="SAM" id="MobiDB-lite"/>
    </source>
</evidence>
<sequence>MIETTEQSKDSNDAEDEDDALLPVCFNCERHRGKILGIQKQYERWQPRARYRHSLDPTMEDVKKLCTSLRRNAKEERVLFHYNGHGVPRPTANGEIWVFNRNFTQYIPLSIYDLQTWMGAPSIYVYDCSNAGIIVNSFHTFADQHELEVEHIRNRSGSTVGHTGGDLQAEDSRSSPSPSTGGAGTTTYRNCIQLAACAADQLLPMNPNLPADLFTSCLTTPVKMALRWFTLQSTSKLVPEVTEELIEKIPGQLNDRRTMMGELNWIFTAITDTIAWNTLRPELFQKLFRQDLLVASLFRNFLLAERILRAYDCTPISSPALPPSYRHPMWSAWDLALDQALAQLPDVLEKGKPFQHSPFFEEQLTAFQVWLEGSTEQRSPPEQLPIVLQVLLSQVHRLRALELLGHFVDLGPWAVNLALSVGIFPYVLKLLQSSAKELRPCLVFIWAKIVAVDGTCQIDLIREQGHKYFLIALQDTNPGGQPFKGNHRTYAAFVLASIVHNFPNGQSSALQGQLVAKEVTVCDKSSHHYGSAASVSLPPSPNTRVGYLAGESPPTHGGIHGPSDNGGSHHRLANQQTPLAMKKRIHAVNDSPAAGPDYTDSPDKLAYSQSSSHSLSSSTAPLKPIVGTQYIEWSVSFFAQPSKRMNEAKAAGTDHNSYEFLIRKSRWLRNKEVRAEGRTQRMKAIFKRLDVQSWSCRTQHAPTFIKLNPYDEQVAFAYKDRVIVVNMSTEVTHTLMPQRQSIYDSSSNLSSSSTSSGYHSLQHHGSHRLINQSFLEQHHPTPSQSQQPSLSSFPHQLKPSNEPLPAHGFGNHALAVTSLEFLNAHDVGVIMAGYSDSTIRLWRPKETSDENQLLSAWHGLLDFNTSSAAKVSCSEAAPAAHGGLVLAWHQRTQTIMAAGEAKYIRLWDAEREMRICDIPSGSDTAVLKLSCAPNGIFAAGFYDGSVRIFDRRCPPAETRCATIREHINPVLAICLRDDCESLVTADVSASVRLYDIRKAYSSVQNWSAGTDVSAMAIHTSADILACATSQIVIYGLDGVVLSSGRSNEGFMAPRKGVASCLSFHKYKLNLAAGYNDNTAAVLVP</sequence>
<feature type="region of interest" description="Disordered" evidence="4">
    <location>
        <begin position="153"/>
        <end position="183"/>
    </location>
</feature>
<comment type="similarity">
    <text evidence="1">Belongs to the WD repeat RAPTOR family.</text>
</comment>
<dbReference type="Gene3D" id="2.130.10.10">
    <property type="entry name" value="YVTN repeat-like/Quinoprotein amine dehydrogenase"/>
    <property type="match status" value="1"/>
</dbReference>
<dbReference type="GO" id="GO:0030307">
    <property type="term" value="P:positive regulation of cell growth"/>
    <property type="evidence" value="ECO:0007669"/>
    <property type="project" value="TreeGrafter"/>
</dbReference>
<feature type="compositionally biased region" description="Low complexity" evidence="4">
    <location>
        <begin position="780"/>
        <end position="796"/>
    </location>
</feature>
<dbReference type="Gene3D" id="1.25.10.10">
    <property type="entry name" value="Leucine-rich Repeat Variant"/>
    <property type="match status" value="1"/>
</dbReference>
<dbReference type="GO" id="GO:0071230">
    <property type="term" value="P:cellular response to amino acid stimulus"/>
    <property type="evidence" value="ECO:0007669"/>
    <property type="project" value="TreeGrafter"/>
</dbReference>
<evidence type="ECO:0000256" key="2">
    <source>
        <dbReference type="ARBA" id="ARBA00022574"/>
    </source>
</evidence>
<dbReference type="VEuPathDB" id="VectorBase:ACON2_036867"/>
<dbReference type="InterPro" id="IPR029347">
    <property type="entry name" value="Raptor_N"/>
</dbReference>
<dbReference type="GO" id="GO:0009267">
    <property type="term" value="P:cellular response to starvation"/>
    <property type="evidence" value="ECO:0007669"/>
    <property type="project" value="TreeGrafter"/>
</dbReference>
<feature type="compositionally biased region" description="Low complexity" evidence="4">
    <location>
        <begin position="742"/>
        <end position="760"/>
    </location>
</feature>
<feature type="region of interest" description="Disordered" evidence="4">
    <location>
        <begin position="777"/>
        <end position="806"/>
    </location>
</feature>
<dbReference type="GO" id="GO:0038202">
    <property type="term" value="P:TORC1 signaling"/>
    <property type="evidence" value="ECO:0007669"/>
    <property type="project" value="TreeGrafter"/>
</dbReference>
<dbReference type="SMART" id="SM01302">
    <property type="entry name" value="Raptor_N"/>
    <property type="match status" value="1"/>
</dbReference>
<evidence type="ECO:0000256" key="3">
    <source>
        <dbReference type="ARBA" id="ARBA00022737"/>
    </source>
</evidence>
<evidence type="ECO:0000259" key="5">
    <source>
        <dbReference type="SMART" id="SM01302"/>
    </source>
</evidence>
<dbReference type="PANTHER" id="PTHR12848:SF16">
    <property type="entry name" value="REGULATORY-ASSOCIATED PROTEIN OF MTOR"/>
    <property type="match status" value="1"/>
</dbReference>
<dbReference type="InterPro" id="IPR036322">
    <property type="entry name" value="WD40_repeat_dom_sf"/>
</dbReference>
<dbReference type="InterPro" id="IPR001680">
    <property type="entry name" value="WD40_rpt"/>
</dbReference>
<feature type="domain" description="Raptor N-terminal CASPase-like" evidence="5">
    <location>
        <begin position="14"/>
        <end position="139"/>
    </location>
</feature>
<dbReference type="GO" id="GO:0005737">
    <property type="term" value="C:cytoplasm"/>
    <property type="evidence" value="ECO:0007669"/>
    <property type="project" value="TreeGrafter"/>
</dbReference>
<dbReference type="InterPro" id="IPR015943">
    <property type="entry name" value="WD40/YVTN_repeat-like_dom_sf"/>
</dbReference>
<name>A0A8W7PKW9_ANOCL</name>
<proteinExistence type="inferred from homology"/>
<evidence type="ECO:0000313" key="6">
    <source>
        <dbReference type="EnsemblMetazoa" id="ACOM033496-PA.2"/>
    </source>
</evidence>
<dbReference type="InterPro" id="IPR004083">
    <property type="entry name" value="Raptor"/>
</dbReference>
<dbReference type="FunFam" id="2.130.10.10:FF:003475">
    <property type="entry name" value="AGAP010035-PA"/>
    <property type="match status" value="1"/>
</dbReference>
<feature type="region of interest" description="Disordered" evidence="4">
    <location>
        <begin position="589"/>
        <end position="619"/>
    </location>
</feature>